<organism evidence="1">
    <name type="scientific">Rhipicephalus appendiculatus</name>
    <name type="common">Brown ear tick</name>
    <dbReference type="NCBI Taxonomy" id="34631"/>
    <lineage>
        <taxon>Eukaryota</taxon>
        <taxon>Metazoa</taxon>
        <taxon>Ecdysozoa</taxon>
        <taxon>Arthropoda</taxon>
        <taxon>Chelicerata</taxon>
        <taxon>Arachnida</taxon>
        <taxon>Acari</taxon>
        <taxon>Parasitiformes</taxon>
        <taxon>Ixodida</taxon>
        <taxon>Ixodoidea</taxon>
        <taxon>Ixodidae</taxon>
        <taxon>Rhipicephalinae</taxon>
        <taxon>Rhipicephalus</taxon>
        <taxon>Rhipicephalus</taxon>
    </lineage>
</organism>
<accession>A0A131YGX7</accession>
<sequence>MNVEVLEGRVGVLQLLGVLEVAGEAEVLSQRVLLLVVIAERGVRGGVVLFQEVQGAIQFHVDLLALAVRLEQVSGLGPGVFDHVVLCCSLQLVIHLGCRRRRVRFLRLALDALLGHFAAQDGVVGSVALLQVLDLGQLDVIVSFFAHHVQGVANAVKSILFDVVLSFAVVLVTSLDEVQLEERQHALLDVLHPHGCVLAQLDLLDLSFVELSGEGVLESVVLEIVRRVVELVVTQVQLLRVEGLRFKVCNLEVRVIGLGLHDDLASVCHAGQLVSLLRVQHVHRSLVFVHILLAHLEGRGDSGQQQ</sequence>
<evidence type="ECO:0000313" key="1">
    <source>
        <dbReference type="EMBL" id="JAP77798.1"/>
    </source>
</evidence>
<name>A0A131YGX7_RHIAP</name>
<dbReference type="AlphaFoldDB" id="A0A131YGX7"/>
<dbReference type="EMBL" id="GEDV01010759">
    <property type="protein sequence ID" value="JAP77798.1"/>
    <property type="molecule type" value="Transcribed_RNA"/>
</dbReference>
<reference evidence="1" key="1">
    <citation type="journal article" date="2016" name="Ticks Tick Borne Dis.">
        <title>De novo assembly and annotation of the salivary gland transcriptome of Rhipicephalus appendiculatus male and female ticks during blood feeding.</title>
        <authorList>
            <person name="de Castro M.H."/>
            <person name="de Klerk D."/>
            <person name="Pienaar R."/>
            <person name="Latif A.A."/>
            <person name="Rees D.J."/>
            <person name="Mans B.J."/>
        </authorList>
    </citation>
    <scope>NUCLEOTIDE SEQUENCE</scope>
    <source>
        <tissue evidence="1">Salivary glands</tissue>
    </source>
</reference>
<proteinExistence type="predicted"/>
<protein>
    <submittedName>
        <fullName evidence="1">Vitellogenin 2</fullName>
    </submittedName>
</protein>